<evidence type="ECO:0000313" key="2">
    <source>
        <dbReference type="Proteomes" id="UP000770661"/>
    </source>
</evidence>
<accession>A0A8J5CRK2</accession>
<reference evidence="1" key="1">
    <citation type="submission" date="2020-07" db="EMBL/GenBank/DDBJ databases">
        <title>The High-quality genome of the commercially important snow crab, Chionoecetes opilio.</title>
        <authorList>
            <person name="Jeong J.-H."/>
            <person name="Ryu S."/>
        </authorList>
    </citation>
    <scope>NUCLEOTIDE SEQUENCE</scope>
    <source>
        <strain evidence="1">MADBK_172401_WGS</strain>
        <tissue evidence="1">Digestive gland</tissue>
    </source>
</reference>
<sequence length="106" mass="11815">MARGGESAAQQPSLADLMAVLQTMRAGKKVMREEIKTMLGNPHAEVTERMVEVKREVKSEVLSEVPTKAERKELEQVTSEQKNLTVVICLGVWLALGPRLVTRSWV</sequence>
<gene>
    <name evidence="1" type="ORF">GWK47_052184</name>
</gene>
<evidence type="ECO:0000313" key="1">
    <source>
        <dbReference type="EMBL" id="KAG0718575.1"/>
    </source>
</evidence>
<dbReference type="Proteomes" id="UP000770661">
    <property type="component" value="Unassembled WGS sequence"/>
</dbReference>
<proteinExistence type="predicted"/>
<name>A0A8J5CRK2_CHIOP</name>
<protein>
    <submittedName>
        <fullName evidence="1">Uncharacterized protein</fullName>
    </submittedName>
</protein>
<dbReference type="EMBL" id="JACEEZ010015821">
    <property type="protein sequence ID" value="KAG0718575.1"/>
    <property type="molecule type" value="Genomic_DNA"/>
</dbReference>
<comment type="caution">
    <text evidence="1">The sequence shown here is derived from an EMBL/GenBank/DDBJ whole genome shotgun (WGS) entry which is preliminary data.</text>
</comment>
<dbReference type="AlphaFoldDB" id="A0A8J5CRK2"/>
<organism evidence="1 2">
    <name type="scientific">Chionoecetes opilio</name>
    <name type="common">Atlantic snow crab</name>
    <name type="synonym">Cancer opilio</name>
    <dbReference type="NCBI Taxonomy" id="41210"/>
    <lineage>
        <taxon>Eukaryota</taxon>
        <taxon>Metazoa</taxon>
        <taxon>Ecdysozoa</taxon>
        <taxon>Arthropoda</taxon>
        <taxon>Crustacea</taxon>
        <taxon>Multicrustacea</taxon>
        <taxon>Malacostraca</taxon>
        <taxon>Eumalacostraca</taxon>
        <taxon>Eucarida</taxon>
        <taxon>Decapoda</taxon>
        <taxon>Pleocyemata</taxon>
        <taxon>Brachyura</taxon>
        <taxon>Eubrachyura</taxon>
        <taxon>Majoidea</taxon>
        <taxon>Majidae</taxon>
        <taxon>Chionoecetes</taxon>
    </lineage>
</organism>
<keyword evidence="2" id="KW-1185">Reference proteome</keyword>